<protein>
    <submittedName>
        <fullName evidence="1">Uncharacterized protein</fullName>
    </submittedName>
</protein>
<dbReference type="EMBL" id="CP013927">
    <property type="protein sequence ID" value="AMJ76725.1"/>
    <property type="molecule type" value="Genomic_DNA"/>
</dbReference>
<sequence length="70" mass="8097">MANQLSVKKIEDIVSEAALNERYSVTVTPEAYKACCVEIRYVDNDQLAWRKRSFEPDFESALRHKLSVYA</sequence>
<geneLocation type="plasmid" evidence="1 2">
    <name>pASTE61-200</name>
</geneLocation>
<reference evidence="1 2" key="1">
    <citation type="submission" date="2015-12" db="EMBL/GenBank/DDBJ databases">
        <title>Intraspecies pangenome expansion in the marine bacterium Alteromonas.</title>
        <authorList>
            <person name="Lopez-Perez M."/>
            <person name="Rodriguez-Valera F."/>
        </authorList>
    </citation>
    <scope>NUCLEOTIDE SEQUENCE [LARGE SCALE GENOMIC DNA]</scope>
    <source>
        <strain evidence="1 2">LMG 21861</strain>
        <plasmid evidence="1 2">pASTE61-200</plasmid>
    </source>
</reference>
<keyword evidence="2" id="KW-1185">Reference proteome</keyword>
<organism evidence="1 2">
    <name type="scientific">Alteromonas stellipolaris</name>
    <dbReference type="NCBI Taxonomy" id="233316"/>
    <lineage>
        <taxon>Bacteria</taxon>
        <taxon>Pseudomonadati</taxon>
        <taxon>Pseudomonadota</taxon>
        <taxon>Gammaproteobacteria</taxon>
        <taxon>Alteromonadales</taxon>
        <taxon>Alteromonadaceae</taxon>
        <taxon>Alteromonas/Salinimonas group</taxon>
        <taxon>Alteromonas</taxon>
    </lineage>
</organism>
<dbReference type="RefSeq" id="WP_061093764.1">
    <property type="nucleotide sequence ID" value="NZ_CP013927.1"/>
</dbReference>
<dbReference type="Proteomes" id="UP000056750">
    <property type="component" value="Plasmid pASTE61-200"/>
</dbReference>
<keyword evidence="1" id="KW-0614">Plasmid</keyword>
<accession>A0ABN4LRN5</accession>
<proteinExistence type="predicted"/>
<name>A0ABN4LRN5_9ALTE</name>
<gene>
    <name evidence="1" type="ORF">AVL57_00870</name>
</gene>
<evidence type="ECO:0000313" key="2">
    <source>
        <dbReference type="Proteomes" id="UP000056750"/>
    </source>
</evidence>
<evidence type="ECO:0000313" key="1">
    <source>
        <dbReference type="EMBL" id="AMJ76725.1"/>
    </source>
</evidence>